<feature type="domain" description="DCD" evidence="1">
    <location>
        <begin position="46"/>
        <end position="178"/>
    </location>
</feature>
<protein>
    <recommendedName>
        <fullName evidence="1">DCD domain-containing protein</fullName>
    </recommendedName>
</protein>
<dbReference type="PANTHER" id="PTHR46034">
    <property type="match status" value="1"/>
</dbReference>
<evidence type="ECO:0000259" key="1">
    <source>
        <dbReference type="PROSITE" id="PS51222"/>
    </source>
</evidence>
<evidence type="ECO:0000313" key="2">
    <source>
        <dbReference type="EMBL" id="CAK9197305.1"/>
    </source>
</evidence>
<keyword evidence="3" id="KW-1185">Reference proteome</keyword>
<dbReference type="PANTHER" id="PTHR46034:SF12">
    <property type="entry name" value="B2 PROTEIN"/>
    <property type="match status" value="1"/>
</dbReference>
<gene>
    <name evidence="2" type="ORF">CSSPTR1EN2_LOCUS3908</name>
</gene>
<reference evidence="2" key="1">
    <citation type="submission" date="2024-02" db="EMBL/GenBank/DDBJ databases">
        <authorList>
            <consortium name="ELIXIR-Norway"/>
            <consortium name="Elixir Norway"/>
        </authorList>
    </citation>
    <scope>NUCLEOTIDE SEQUENCE</scope>
</reference>
<proteinExistence type="predicted"/>
<dbReference type="Pfam" id="PF10539">
    <property type="entry name" value="Dev_Cell_Death"/>
    <property type="match status" value="1"/>
</dbReference>
<organism evidence="2 3">
    <name type="scientific">Sphagnum troendelagicum</name>
    <dbReference type="NCBI Taxonomy" id="128251"/>
    <lineage>
        <taxon>Eukaryota</taxon>
        <taxon>Viridiplantae</taxon>
        <taxon>Streptophyta</taxon>
        <taxon>Embryophyta</taxon>
        <taxon>Bryophyta</taxon>
        <taxon>Sphagnophytina</taxon>
        <taxon>Sphagnopsida</taxon>
        <taxon>Sphagnales</taxon>
        <taxon>Sphagnaceae</taxon>
        <taxon>Sphagnum</taxon>
    </lineage>
</organism>
<name>A0ABP0TI92_9BRYO</name>
<accession>A0ABP0TI92</accession>
<dbReference type="PROSITE" id="PS51222">
    <property type="entry name" value="DCD"/>
    <property type="match status" value="1"/>
</dbReference>
<dbReference type="Gene3D" id="3.10.590.10">
    <property type="entry name" value="ph1033 like domains"/>
    <property type="match status" value="1"/>
</dbReference>
<dbReference type="InterPro" id="IPR044832">
    <property type="entry name" value="NRP-like"/>
</dbReference>
<dbReference type="Proteomes" id="UP001497512">
    <property type="component" value="Chromosome 11"/>
</dbReference>
<dbReference type="SMART" id="SM00767">
    <property type="entry name" value="DCD"/>
    <property type="match status" value="1"/>
</dbReference>
<sequence length="182" mass="21172">MRYNVFTFTQTSKEMDTQIINGMSTLTIHDKRFRSLPPTEMLPRNETLGGYIFVCNNDTMQEDLKRQLFGLPQRYRDSVRAIQPGLPLFLYNYTTHQLHGIFEASSFGGSNIDPTAWEDKKCRGESRFPAQVRIRIRKQCKPLEEDSFRPVLHHYDGPKFRLQLSVPEVLELLDLFTENGSP</sequence>
<dbReference type="EMBL" id="OZ019903">
    <property type="protein sequence ID" value="CAK9197305.1"/>
    <property type="molecule type" value="Genomic_DNA"/>
</dbReference>
<dbReference type="InterPro" id="IPR013989">
    <property type="entry name" value="Dev_and_cell_death_domain"/>
</dbReference>
<evidence type="ECO:0000313" key="3">
    <source>
        <dbReference type="Proteomes" id="UP001497512"/>
    </source>
</evidence>